<evidence type="ECO:0000256" key="2">
    <source>
        <dbReference type="ARBA" id="ARBA00022448"/>
    </source>
</evidence>
<keyword evidence="4 7" id="KW-1133">Transmembrane helix</keyword>
<accession>A0AAD1ZA69</accession>
<keyword evidence="3 7" id="KW-0812">Transmembrane</keyword>
<dbReference type="GO" id="GO:0005366">
    <property type="term" value="F:myo-inositol:proton symporter activity"/>
    <property type="evidence" value="ECO:0007669"/>
    <property type="project" value="TreeGrafter"/>
</dbReference>
<feature type="transmembrane region" description="Helical" evidence="7">
    <location>
        <begin position="74"/>
        <end position="99"/>
    </location>
</feature>
<dbReference type="InterPro" id="IPR005828">
    <property type="entry name" value="MFS_sugar_transport-like"/>
</dbReference>
<keyword evidence="9" id="KW-1185">Reference proteome</keyword>
<dbReference type="InterPro" id="IPR050814">
    <property type="entry name" value="Myo-inositol_Transporter"/>
</dbReference>
<dbReference type="GO" id="GO:0016020">
    <property type="term" value="C:membrane"/>
    <property type="evidence" value="ECO:0007669"/>
    <property type="project" value="UniProtKB-SubCell"/>
</dbReference>
<keyword evidence="2" id="KW-0813">Transport</keyword>
<evidence type="ECO:0000256" key="3">
    <source>
        <dbReference type="ARBA" id="ARBA00022692"/>
    </source>
</evidence>
<reference evidence="8" key="1">
    <citation type="submission" date="2023-05" db="EMBL/GenBank/DDBJ databases">
        <authorList>
            <person name="Huff M."/>
        </authorList>
    </citation>
    <scope>NUCLEOTIDE SEQUENCE</scope>
</reference>
<evidence type="ECO:0000256" key="6">
    <source>
        <dbReference type="ARBA" id="ARBA00044504"/>
    </source>
</evidence>
<dbReference type="InterPro" id="IPR036259">
    <property type="entry name" value="MFS_trans_sf"/>
</dbReference>
<evidence type="ECO:0000256" key="4">
    <source>
        <dbReference type="ARBA" id="ARBA00022989"/>
    </source>
</evidence>
<protein>
    <submittedName>
        <fullName evidence="8">Uncharacterized protein</fullName>
    </submittedName>
</protein>
<dbReference type="Proteomes" id="UP000834106">
    <property type="component" value="Chromosome 8"/>
</dbReference>
<organism evidence="8 9">
    <name type="scientific">Fraxinus pennsylvanica</name>
    <dbReference type="NCBI Taxonomy" id="56036"/>
    <lineage>
        <taxon>Eukaryota</taxon>
        <taxon>Viridiplantae</taxon>
        <taxon>Streptophyta</taxon>
        <taxon>Embryophyta</taxon>
        <taxon>Tracheophyta</taxon>
        <taxon>Spermatophyta</taxon>
        <taxon>Magnoliopsida</taxon>
        <taxon>eudicotyledons</taxon>
        <taxon>Gunneridae</taxon>
        <taxon>Pentapetalae</taxon>
        <taxon>asterids</taxon>
        <taxon>lamiids</taxon>
        <taxon>Lamiales</taxon>
        <taxon>Oleaceae</taxon>
        <taxon>Oleeae</taxon>
        <taxon>Fraxinus</taxon>
    </lineage>
</organism>
<name>A0AAD1ZA69_9LAMI</name>
<keyword evidence="5 7" id="KW-0472">Membrane</keyword>
<dbReference type="Pfam" id="PF00083">
    <property type="entry name" value="Sugar_tr"/>
    <property type="match status" value="1"/>
</dbReference>
<dbReference type="EMBL" id="OU503043">
    <property type="protein sequence ID" value="CAI9765800.1"/>
    <property type="molecule type" value="Genomic_DNA"/>
</dbReference>
<comment type="similarity">
    <text evidence="6">Belongs to the major facilitator superfamily. Phosphate:H(+) symporter (TC 2.A.1.9) family.</text>
</comment>
<evidence type="ECO:0000256" key="5">
    <source>
        <dbReference type="ARBA" id="ARBA00023136"/>
    </source>
</evidence>
<dbReference type="PANTHER" id="PTHR48020:SF20">
    <property type="entry name" value="INOSITOL TRANSPORTER 4-LIKE"/>
    <property type="match status" value="1"/>
</dbReference>
<evidence type="ECO:0000256" key="7">
    <source>
        <dbReference type="SAM" id="Phobius"/>
    </source>
</evidence>
<dbReference type="PANTHER" id="PTHR48020">
    <property type="entry name" value="PROTON MYO-INOSITOL COTRANSPORTER"/>
    <property type="match status" value="1"/>
</dbReference>
<evidence type="ECO:0000313" key="9">
    <source>
        <dbReference type="Proteomes" id="UP000834106"/>
    </source>
</evidence>
<evidence type="ECO:0000256" key="1">
    <source>
        <dbReference type="ARBA" id="ARBA00004370"/>
    </source>
</evidence>
<evidence type="ECO:0000313" key="8">
    <source>
        <dbReference type="EMBL" id="CAI9765800.1"/>
    </source>
</evidence>
<gene>
    <name evidence="8" type="ORF">FPE_LOCUS13230</name>
</gene>
<comment type="subcellular location">
    <subcellularLocation>
        <location evidence="1">Membrane</location>
    </subcellularLocation>
</comment>
<dbReference type="Gene3D" id="1.20.1250.20">
    <property type="entry name" value="MFS general substrate transporter like domains"/>
    <property type="match status" value="1"/>
</dbReference>
<proteinExistence type="inferred from homology"/>
<dbReference type="AlphaFoldDB" id="A0AAD1ZA69"/>
<sequence>MVHKGMSKHYWNLGSLIPWTVYHYILTRNGNCTVDCKFLNLSIEVQKQQCRNCCSRKLDIKSDSEPDIFNITEALGSAGTFLLFAGFSSIGLVAIFILVPETKGMQFEEVEKLLQKGYSPFRKQNSDDDENTK</sequence>